<dbReference type="EMBL" id="BOOP01000009">
    <property type="protein sequence ID" value="GII37500.1"/>
    <property type="molecule type" value="Genomic_DNA"/>
</dbReference>
<dbReference type="InterPro" id="IPR002938">
    <property type="entry name" value="FAD-bd"/>
</dbReference>
<name>A0A8J3UEE9_9ACTN</name>
<keyword evidence="2" id="KW-0285">Flavoprotein</keyword>
<dbReference type="Pfam" id="PF21274">
    <property type="entry name" value="Rng_hyd_C"/>
    <property type="match status" value="1"/>
</dbReference>
<comment type="caution">
    <text evidence="5">The sequence shown here is derived from an EMBL/GenBank/DDBJ whole genome shotgun (WGS) entry which is preliminary data.</text>
</comment>
<dbReference type="Gene3D" id="3.30.70.2450">
    <property type="match status" value="1"/>
</dbReference>
<dbReference type="InterPro" id="IPR050641">
    <property type="entry name" value="RIFMO-like"/>
</dbReference>
<dbReference type="PANTHER" id="PTHR43004">
    <property type="entry name" value="TRK SYSTEM POTASSIUM UPTAKE PROTEIN"/>
    <property type="match status" value="1"/>
</dbReference>
<proteinExistence type="predicted"/>
<keyword evidence="6" id="KW-1185">Reference proteome</keyword>
<comment type="cofactor">
    <cofactor evidence="1">
        <name>FAD</name>
        <dbReference type="ChEBI" id="CHEBI:57692"/>
    </cofactor>
</comment>
<keyword evidence="3" id="KW-0274">FAD</keyword>
<dbReference type="Proteomes" id="UP000622547">
    <property type="component" value="Unassembled WGS sequence"/>
</dbReference>
<gene>
    <name evidence="5" type="ORF">Pph01_25030</name>
</gene>
<evidence type="ECO:0000256" key="3">
    <source>
        <dbReference type="ARBA" id="ARBA00022827"/>
    </source>
</evidence>
<dbReference type="GO" id="GO:0071949">
    <property type="term" value="F:FAD binding"/>
    <property type="evidence" value="ECO:0007669"/>
    <property type="project" value="InterPro"/>
</dbReference>
<dbReference type="PANTHER" id="PTHR43004:SF19">
    <property type="entry name" value="BINDING MONOOXYGENASE, PUTATIVE (JCVI)-RELATED"/>
    <property type="match status" value="1"/>
</dbReference>
<dbReference type="AlphaFoldDB" id="A0A8J3UEE9"/>
<organism evidence="5 6">
    <name type="scientific">Planotetraspora phitsanulokensis</name>
    <dbReference type="NCBI Taxonomy" id="575192"/>
    <lineage>
        <taxon>Bacteria</taxon>
        <taxon>Bacillati</taxon>
        <taxon>Actinomycetota</taxon>
        <taxon>Actinomycetes</taxon>
        <taxon>Streptosporangiales</taxon>
        <taxon>Streptosporangiaceae</taxon>
        <taxon>Planotetraspora</taxon>
    </lineage>
</organism>
<dbReference type="PRINTS" id="PR00420">
    <property type="entry name" value="RNGMNOXGNASE"/>
</dbReference>
<dbReference type="Pfam" id="PF01494">
    <property type="entry name" value="FAD_binding_3"/>
    <property type="match status" value="1"/>
</dbReference>
<dbReference type="InterPro" id="IPR036188">
    <property type="entry name" value="FAD/NAD-bd_sf"/>
</dbReference>
<sequence length="495" mass="52993">MDAVTDVVVVGAGPTGLLVAGDLAAAGLSCVVLERRHGESNLSRAAGVHARTLEQLDARDLADDFVAVGLPIDTLRVFGQGVLDLSCLATRFPYLLAVPQFMTERLLTKRARTMGVEFVPGAEVTGLRQDADGVDLDVRTHDGRDCTWRARYVVGADGARSAVRHSLGLPFPGLSVARSLLLCDVQMTDPPPNVLTADAVKDGFAFVLPFGDGWYRVIVWSRRRRRADTAPVELGEIRDITRRVLGSDFGMHDPRWISRFSCDERQVPAYRVGRVFLAGDAAHVHSPAGGLGMNTGLQDAANLGWKLAAVVRDGAPAWLLDTYSSERHLAGEIALRTSGRLLRSAMARPRTLRAVWRVLLRTATGVPAFARRMAETISGIGLAYPAAAGAHPLVGRRAPDLPLAGPGPKSVYQALRCRCWLLVVPPGSRVPAQAAAGWEGRVRVVTAGDATRTLVLVRPDGYIAWAAAAGSESSADLIRTALAEWCGPPPTPIAR</sequence>
<protein>
    <submittedName>
        <fullName evidence="5">FAD-dependent oxidoreductase</fullName>
    </submittedName>
</protein>
<evidence type="ECO:0000313" key="5">
    <source>
        <dbReference type="EMBL" id="GII37500.1"/>
    </source>
</evidence>
<dbReference type="Gene3D" id="3.50.50.60">
    <property type="entry name" value="FAD/NAD(P)-binding domain"/>
    <property type="match status" value="1"/>
</dbReference>
<accession>A0A8J3UEE9</accession>
<evidence type="ECO:0000256" key="2">
    <source>
        <dbReference type="ARBA" id="ARBA00022630"/>
    </source>
</evidence>
<evidence type="ECO:0000259" key="4">
    <source>
        <dbReference type="Pfam" id="PF01494"/>
    </source>
</evidence>
<reference evidence="5 6" key="1">
    <citation type="submission" date="2021-01" db="EMBL/GenBank/DDBJ databases">
        <title>Whole genome shotgun sequence of Planotetraspora phitsanulokensis NBRC 104273.</title>
        <authorList>
            <person name="Komaki H."/>
            <person name="Tamura T."/>
        </authorList>
    </citation>
    <scope>NUCLEOTIDE SEQUENCE [LARGE SCALE GENOMIC DNA]</scope>
    <source>
        <strain evidence="5 6">NBRC 104273</strain>
    </source>
</reference>
<dbReference type="GO" id="GO:0016709">
    <property type="term" value="F:oxidoreductase activity, acting on paired donors, with incorporation or reduction of molecular oxygen, NAD(P)H as one donor, and incorporation of one atom of oxygen"/>
    <property type="evidence" value="ECO:0007669"/>
    <property type="project" value="UniProtKB-ARBA"/>
</dbReference>
<evidence type="ECO:0000313" key="6">
    <source>
        <dbReference type="Proteomes" id="UP000622547"/>
    </source>
</evidence>
<feature type="domain" description="FAD-binding" evidence="4">
    <location>
        <begin position="5"/>
        <end position="336"/>
    </location>
</feature>
<dbReference type="RefSeq" id="WP_204073193.1">
    <property type="nucleotide sequence ID" value="NZ_BAABHI010000027.1"/>
</dbReference>
<evidence type="ECO:0000256" key="1">
    <source>
        <dbReference type="ARBA" id="ARBA00001974"/>
    </source>
</evidence>
<dbReference type="Gene3D" id="3.40.30.120">
    <property type="match status" value="1"/>
</dbReference>
<dbReference type="SUPFAM" id="SSF51905">
    <property type="entry name" value="FAD/NAD(P)-binding domain"/>
    <property type="match status" value="1"/>
</dbReference>